<dbReference type="GO" id="GO:0004519">
    <property type="term" value="F:endonuclease activity"/>
    <property type="evidence" value="ECO:0007669"/>
    <property type="project" value="InterPro"/>
</dbReference>
<dbReference type="SMART" id="SM00507">
    <property type="entry name" value="HNHc"/>
    <property type="match status" value="1"/>
</dbReference>
<proteinExistence type="predicted"/>
<evidence type="ECO:0000259" key="1">
    <source>
        <dbReference type="SMART" id="SM00507"/>
    </source>
</evidence>
<accession>A0A0F9DB07</accession>
<dbReference type="PANTHER" id="PTHR33877:SF2">
    <property type="entry name" value="OS07G0170200 PROTEIN"/>
    <property type="match status" value="1"/>
</dbReference>
<dbReference type="EMBL" id="LAZR01029667">
    <property type="protein sequence ID" value="KKL58888.1"/>
    <property type="molecule type" value="Genomic_DNA"/>
</dbReference>
<organism evidence="2">
    <name type="scientific">marine sediment metagenome</name>
    <dbReference type="NCBI Taxonomy" id="412755"/>
    <lineage>
        <taxon>unclassified sequences</taxon>
        <taxon>metagenomes</taxon>
        <taxon>ecological metagenomes</taxon>
    </lineage>
</organism>
<dbReference type="InterPro" id="IPR003615">
    <property type="entry name" value="HNH_nuc"/>
</dbReference>
<gene>
    <name evidence="2" type="ORF">LCGC14_2220830</name>
</gene>
<dbReference type="PANTHER" id="PTHR33877">
    <property type="entry name" value="SLL1193 PROTEIN"/>
    <property type="match status" value="1"/>
</dbReference>
<dbReference type="Pfam" id="PF01844">
    <property type="entry name" value="HNH"/>
    <property type="match status" value="1"/>
</dbReference>
<dbReference type="AlphaFoldDB" id="A0A0F9DB07"/>
<comment type="caution">
    <text evidence="2">The sequence shown here is derived from an EMBL/GenBank/DDBJ whole genome shotgun (WGS) entry which is preliminary data.</text>
</comment>
<name>A0A0F9DB07_9ZZZZ</name>
<evidence type="ECO:0000313" key="2">
    <source>
        <dbReference type="EMBL" id="KKL58888.1"/>
    </source>
</evidence>
<feature type="domain" description="HNH nuclease" evidence="1">
    <location>
        <begin position="159"/>
        <end position="212"/>
    </location>
</feature>
<protein>
    <recommendedName>
        <fullName evidence="1">HNH nuclease domain-containing protein</fullName>
    </recommendedName>
</protein>
<reference evidence="2" key="1">
    <citation type="journal article" date="2015" name="Nature">
        <title>Complex archaea that bridge the gap between prokaryotes and eukaryotes.</title>
        <authorList>
            <person name="Spang A."/>
            <person name="Saw J.H."/>
            <person name="Jorgensen S.L."/>
            <person name="Zaremba-Niedzwiedzka K."/>
            <person name="Martijn J."/>
            <person name="Lind A.E."/>
            <person name="van Eijk R."/>
            <person name="Schleper C."/>
            <person name="Guy L."/>
            <person name="Ettema T.J."/>
        </authorList>
    </citation>
    <scope>NUCLEOTIDE SEQUENCE</scope>
</reference>
<dbReference type="InterPro" id="IPR002711">
    <property type="entry name" value="HNH"/>
</dbReference>
<sequence length="235" mass="26417">MARTGRPPGSGKWQKAILDRLEESAEGGLPIIPLVPDGTTYGTMQKLIAACRLMHDRGLVIRFRMWYPGVEHKNKYMRTYVGLPGFVCKNGMTVEEFVEANEVGLISGVYPGSINSMVFLGKLEGGPDQYAKLVGQMEQVAEALDGVDEDDRVRRRDFSRREFVLVRDNSICQKCGASREEARMHVDHVVPIAAGGKDRLENMWTLCVRCHKEKTLSDKYLIKQAVQQRESQGTK</sequence>
<dbReference type="GO" id="GO:0008270">
    <property type="term" value="F:zinc ion binding"/>
    <property type="evidence" value="ECO:0007669"/>
    <property type="project" value="InterPro"/>
</dbReference>
<dbReference type="GO" id="GO:0003676">
    <property type="term" value="F:nucleic acid binding"/>
    <property type="evidence" value="ECO:0007669"/>
    <property type="project" value="InterPro"/>
</dbReference>
<dbReference type="CDD" id="cd00085">
    <property type="entry name" value="HNHc"/>
    <property type="match status" value="1"/>
</dbReference>
<dbReference type="InterPro" id="IPR052892">
    <property type="entry name" value="NA-targeting_endonuclease"/>
</dbReference>
<dbReference type="Gene3D" id="1.10.30.50">
    <property type="match status" value="1"/>
</dbReference>